<dbReference type="CDD" id="cd22160">
    <property type="entry name" value="F-box_AtFBL13-like"/>
    <property type="match status" value="1"/>
</dbReference>
<dbReference type="PANTHER" id="PTHR31900">
    <property type="entry name" value="F-BOX/RNI SUPERFAMILY PROTEIN-RELATED"/>
    <property type="match status" value="1"/>
</dbReference>
<dbReference type="Pfam" id="PF24758">
    <property type="entry name" value="LRR_At5g56370"/>
    <property type="match status" value="1"/>
</dbReference>
<reference evidence="3" key="2">
    <citation type="submission" date="2025-08" db="UniProtKB">
        <authorList>
            <consortium name="RefSeq"/>
        </authorList>
    </citation>
    <scope>IDENTIFICATION</scope>
    <source>
        <tissue evidence="3">Leaf</tissue>
    </source>
</reference>
<protein>
    <submittedName>
        <fullName evidence="3">FBD-associated F-box protein At3g50710</fullName>
    </submittedName>
</protein>
<dbReference type="GeneID" id="104763517"/>
<gene>
    <name evidence="3" type="primary">LOC104763517</name>
</gene>
<dbReference type="InterPro" id="IPR055411">
    <property type="entry name" value="LRR_FXL15/At3g58940/PEG3-like"/>
</dbReference>
<keyword evidence="2" id="KW-1185">Reference proteome</keyword>
<dbReference type="InterPro" id="IPR006566">
    <property type="entry name" value="FBD"/>
</dbReference>
<dbReference type="SUPFAM" id="SSF52047">
    <property type="entry name" value="RNI-like"/>
    <property type="match status" value="1"/>
</dbReference>
<proteinExistence type="predicted"/>
<accession>A0ABM0XFF2</accession>
<dbReference type="PANTHER" id="PTHR31900:SF34">
    <property type="entry name" value="EMB|CAB62440.1-RELATED"/>
    <property type="match status" value="1"/>
</dbReference>
<dbReference type="InterPro" id="IPR036047">
    <property type="entry name" value="F-box-like_dom_sf"/>
</dbReference>
<dbReference type="SUPFAM" id="SSF81383">
    <property type="entry name" value="F-box domain"/>
    <property type="match status" value="1"/>
</dbReference>
<dbReference type="InterPro" id="IPR053781">
    <property type="entry name" value="F-box_AtFBL13-like"/>
</dbReference>
<evidence type="ECO:0000259" key="1">
    <source>
        <dbReference type="PROSITE" id="PS50181"/>
    </source>
</evidence>
<dbReference type="SMART" id="SM00579">
    <property type="entry name" value="FBD"/>
    <property type="match status" value="1"/>
</dbReference>
<dbReference type="Pfam" id="PF08387">
    <property type="entry name" value="FBD"/>
    <property type="match status" value="1"/>
</dbReference>
<name>A0ABM0XFF2_CAMSA</name>
<reference evidence="2" key="1">
    <citation type="journal article" date="2014" name="Nat. Commun.">
        <title>The emerging biofuel crop Camelina sativa retains a highly undifferentiated hexaploid genome structure.</title>
        <authorList>
            <person name="Kagale S."/>
            <person name="Koh C."/>
            <person name="Nixon J."/>
            <person name="Bollina V."/>
            <person name="Clarke W.E."/>
            <person name="Tuteja R."/>
            <person name="Spillane C."/>
            <person name="Robinson S.J."/>
            <person name="Links M.G."/>
            <person name="Clarke C."/>
            <person name="Higgins E.E."/>
            <person name="Huebert T."/>
            <person name="Sharpe A.G."/>
            <person name="Parkin I.A."/>
        </authorList>
    </citation>
    <scope>NUCLEOTIDE SEQUENCE [LARGE SCALE GENOMIC DNA]</scope>
    <source>
        <strain evidence="2">cv. DH55</strain>
    </source>
</reference>
<dbReference type="RefSeq" id="XP_010485183.1">
    <property type="nucleotide sequence ID" value="XM_010486881.1"/>
</dbReference>
<dbReference type="Pfam" id="PF00646">
    <property type="entry name" value="F-box"/>
    <property type="match status" value="1"/>
</dbReference>
<dbReference type="InterPro" id="IPR001810">
    <property type="entry name" value="F-box_dom"/>
</dbReference>
<evidence type="ECO:0000313" key="2">
    <source>
        <dbReference type="Proteomes" id="UP000694864"/>
    </source>
</evidence>
<evidence type="ECO:0000313" key="3">
    <source>
        <dbReference type="RefSeq" id="XP_010485183.1"/>
    </source>
</evidence>
<organism evidence="2 3">
    <name type="scientific">Camelina sativa</name>
    <name type="common">False flax</name>
    <name type="synonym">Myagrum sativum</name>
    <dbReference type="NCBI Taxonomy" id="90675"/>
    <lineage>
        <taxon>Eukaryota</taxon>
        <taxon>Viridiplantae</taxon>
        <taxon>Streptophyta</taxon>
        <taxon>Embryophyta</taxon>
        <taxon>Tracheophyta</taxon>
        <taxon>Spermatophyta</taxon>
        <taxon>Magnoliopsida</taxon>
        <taxon>eudicotyledons</taxon>
        <taxon>Gunneridae</taxon>
        <taxon>Pentapetalae</taxon>
        <taxon>rosids</taxon>
        <taxon>malvids</taxon>
        <taxon>Brassicales</taxon>
        <taxon>Brassicaceae</taxon>
        <taxon>Camelineae</taxon>
        <taxon>Camelina</taxon>
    </lineage>
</organism>
<dbReference type="Proteomes" id="UP000694864">
    <property type="component" value="Chromosome 18"/>
</dbReference>
<sequence length="390" mass="45272">MTSDLSDDLLLKILSSLPAKDMVGTMLLSKRWKFLWTMVTKLHFDDSFKDYYCDDEDEDYVTDGENIFPYRRFRQYVDKFMILHKSHVLETLTFEIGLVSRADDLATWIRIAIARQVRELEIHRSIADNIDYTFTLPLDLYTYDKLVVLKLCGSIVLDVPLMVSLSSLKSLHLLSVLLYHDEESHCRLLKGCPVLEELVVDKYIYDFGHSCLCENMPEVVEANVKLVCKFPEKLMRSLNSVKHLSLCLQGSMLKPRSRYNQLVHLELCRCSIMWWDLLTRMLKISPKLQVLKLNKCQEPFYDSPIVPIKGSWEPSSVPECLVSHLKTFEWKYYNGSHEEKKVVAYILKHARHLKTATVSAEELSTKIPTRQRKELVSLPRASASCKLVLD</sequence>
<feature type="domain" description="F-box" evidence="1">
    <location>
        <begin position="1"/>
        <end position="51"/>
    </location>
</feature>
<dbReference type="InterPro" id="IPR050232">
    <property type="entry name" value="FBL13/AtMIF1-like"/>
</dbReference>
<dbReference type="PROSITE" id="PS50181">
    <property type="entry name" value="FBOX"/>
    <property type="match status" value="1"/>
</dbReference>